<feature type="transmembrane region" description="Helical" evidence="5">
    <location>
        <begin position="34"/>
        <end position="54"/>
    </location>
</feature>
<dbReference type="RefSeq" id="WP_092091304.1">
    <property type="nucleotide sequence ID" value="NZ_FOQE01000004.1"/>
</dbReference>
<evidence type="ECO:0000256" key="5">
    <source>
        <dbReference type="SAM" id="Phobius"/>
    </source>
</evidence>
<evidence type="ECO:0000256" key="2">
    <source>
        <dbReference type="ARBA" id="ARBA00022692"/>
    </source>
</evidence>
<protein>
    <submittedName>
        <fullName evidence="6">Uncharacterized protein</fullName>
    </submittedName>
</protein>
<evidence type="ECO:0000256" key="1">
    <source>
        <dbReference type="ARBA" id="ARBA00022475"/>
    </source>
</evidence>
<keyword evidence="2 5" id="KW-0812">Transmembrane</keyword>
<reference evidence="6 7" key="1">
    <citation type="submission" date="2016-10" db="EMBL/GenBank/DDBJ databases">
        <authorList>
            <person name="de Groot N.N."/>
        </authorList>
    </citation>
    <scope>NUCLEOTIDE SEQUENCE [LARGE SCALE GENOMIC DNA]</scope>
    <source>
        <strain evidence="6 7">DSM 27630</strain>
    </source>
</reference>
<feature type="transmembrane region" description="Helical" evidence="5">
    <location>
        <begin position="60"/>
        <end position="79"/>
    </location>
</feature>
<organism evidence="6 7">
    <name type="scientific">Pisciglobus halotolerans</name>
    <dbReference type="NCBI Taxonomy" id="745365"/>
    <lineage>
        <taxon>Bacteria</taxon>
        <taxon>Bacillati</taxon>
        <taxon>Bacillota</taxon>
        <taxon>Bacilli</taxon>
        <taxon>Lactobacillales</taxon>
        <taxon>Carnobacteriaceae</taxon>
    </lineage>
</organism>
<keyword evidence="1" id="KW-1003">Cell membrane</keyword>
<proteinExistence type="predicted"/>
<dbReference type="AlphaFoldDB" id="A0A1I3B8B9"/>
<evidence type="ECO:0000256" key="3">
    <source>
        <dbReference type="ARBA" id="ARBA00022989"/>
    </source>
</evidence>
<feature type="transmembrane region" description="Helical" evidence="5">
    <location>
        <begin position="91"/>
        <end position="112"/>
    </location>
</feature>
<dbReference type="Proteomes" id="UP000198668">
    <property type="component" value="Unassembled WGS sequence"/>
</dbReference>
<keyword evidence="3 5" id="KW-1133">Transmembrane helix</keyword>
<dbReference type="Pfam" id="PF07457">
    <property type="entry name" value="DUF1516"/>
    <property type="match status" value="1"/>
</dbReference>
<dbReference type="OrthoDB" id="2166682at2"/>
<dbReference type="EMBL" id="FOQE01000004">
    <property type="protein sequence ID" value="SFH58472.1"/>
    <property type="molecule type" value="Genomic_DNA"/>
</dbReference>
<evidence type="ECO:0000313" key="7">
    <source>
        <dbReference type="Proteomes" id="UP000198668"/>
    </source>
</evidence>
<evidence type="ECO:0000256" key="4">
    <source>
        <dbReference type="ARBA" id="ARBA00023136"/>
    </source>
</evidence>
<gene>
    <name evidence="6" type="ORF">SAMN04489868_104108</name>
</gene>
<sequence length="113" mass="12469">MWLHIHLAAFIILLIAVIVKLMNPDREMKSVLMMIRLIYLVLIVTGGRLVIFTFDRDPVLSIVKILLALATIAFAEIAFGKKGTPSKRKWLIGLMIITAVVGLVLAGGQPFVS</sequence>
<name>A0A1I3B8B9_9LACT</name>
<dbReference type="InterPro" id="IPR010899">
    <property type="entry name" value="UPF0344"/>
</dbReference>
<evidence type="ECO:0000313" key="6">
    <source>
        <dbReference type="EMBL" id="SFH58472.1"/>
    </source>
</evidence>
<feature type="transmembrane region" description="Helical" evidence="5">
    <location>
        <begin position="6"/>
        <end position="22"/>
    </location>
</feature>
<keyword evidence="4 5" id="KW-0472">Membrane</keyword>
<keyword evidence="7" id="KW-1185">Reference proteome</keyword>
<accession>A0A1I3B8B9</accession>